<protein>
    <submittedName>
        <fullName evidence="3">CSON008583 protein</fullName>
    </submittedName>
</protein>
<gene>
    <name evidence="3" type="primary">CSON008583</name>
</gene>
<dbReference type="InterPro" id="IPR000210">
    <property type="entry name" value="BTB/POZ_dom"/>
</dbReference>
<dbReference type="AlphaFoldDB" id="A0A336MB30"/>
<dbReference type="SMART" id="SM00225">
    <property type="entry name" value="BTB"/>
    <property type="match status" value="1"/>
</dbReference>
<dbReference type="VEuPathDB" id="VectorBase:CSON008583"/>
<dbReference type="PANTHER" id="PTHR31649:SF1">
    <property type="entry name" value="FARNESOIC ACID O-METHYL TRANSFERASE DOMAIN-CONTAINING PROTEIN"/>
    <property type="match status" value="1"/>
</dbReference>
<accession>A0A336MB30</accession>
<name>A0A336MB30_CULSO</name>
<dbReference type="SMART" id="SM00696">
    <property type="entry name" value="DM9"/>
    <property type="match status" value="2"/>
</dbReference>
<feature type="compositionally biased region" description="Acidic residues" evidence="1">
    <location>
        <begin position="321"/>
        <end position="333"/>
    </location>
</feature>
<evidence type="ECO:0000259" key="2">
    <source>
        <dbReference type="PROSITE" id="PS50097"/>
    </source>
</evidence>
<dbReference type="CDD" id="cd18186">
    <property type="entry name" value="BTB_POZ_ZBTB_KLHL-like"/>
    <property type="match status" value="1"/>
</dbReference>
<organism evidence="3">
    <name type="scientific">Culicoides sonorensis</name>
    <name type="common">Biting midge</name>
    <dbReference type="NCBI Taxonomy" id="179676"/>
    <lineage>
        <taxon>Eukaryota</taxon>
        <taxon>Metazoa</taxon>
        <taxon>Ecdysozoa</taxon>
        <taxon>Arthropoda</taxon>
        <taxon>Hexapoda</taxon>
        <taxon>Insecta</taxon>
        <taxon>Pterygota</taxon>
        <taxon>Neoptera</taxon>
        <taxon>Endopterygota</taxon>
        <taxon>Diptera</taxon>
        <taxon>Nematocera</taxon>
        <taxon>Chironomoidea</taxon>
        <taxon>Ceratopogonidae</taxon>
        <taxon>Ceratopogoninae</taxon>
        <taxon>Culicoides</taxon>
        <taxon>Monoculicoides</taxon>
    </lineage>
</organism>
<dbReference type="InterPro" id="IPR006616">
    <property type="entry name" value="DM9_repeat"/>
</dbReference>
<sequence length="449" mass="51508">MENIIKARKKEFWGQERFHNISFSFQENEGDQKVLKANKTILALCSPVFEAMFFGDLAERRDPIPIVDVDYTIFEGFLRYIYTEEFHADSLEDAQNLFYVAHKYEVTCIESACELYMIHNIQKFDLSELISFADMFSMKNLMELCRLHMDHFPRPDLPAIWIKCKKGDALPPNTAFVDVDPTNNWPLGVGRFQHHGDLLPGTFNIKEKCVYAPYGGQSHKCEDDFEILCNGDLKWVESGNGVHEEKAVVGGRCNYHEELYVGKVTRENRPYIGKIHPSHRCLYIPYLTAELKVQDNYFILTDKHSKTERQNKPYFDYHPYDDDEGDDDDDGDVDEPRALPYPPRLPNLRARFLPMNLLNFSNSRKIGWPIRGMIKSIKLGYTICFLFSIAEVTIFQSNNDSPIVGFADITKRGADVGLPTDVFSVLVSFVVEEVSSSELELVSLSASLS</sequence>
<evidence type="ECO:0000313" key="3">
    <source>
        <dbReference type="EMBL" id="SSX23258.1"/>
    </source>
</evidence>
<dbReference type="PROSITE" id="PS50097">
    <property type="entry name" value="BTB"/>
    <property type="match status" value="1"/>
</dbReference>
<reference evidence="3" key="1">
    <citation type="submission" date="2018-07" db="EMBL/GenBank/DDBJ databases">
        <authorList>
            <person name="Quirk P.G."/>
            <person name="Krulwich T.A."/>
        </authorList>
    </citation>
    <scope>NUCLEOTIDE SEQUENCE</scope>
</reference>
<feature type="domain" description="BTB" evidence="2">
    <location>
        <begin position="19"/>
        <end position="90"/>
    </location>
</feature>
<proteinExistence type="predicted"/>
<dbReference type="Pfam" id="PF00651">
    <property type="entry name" value="BTB"/>
    <property type="match status" value="1"/>
</dbReference>
<dbReference type="Gene3D" id="3.30.710.10">
    <property type="entry name" value="Potassium Channel Kv1.1, Chain A"/>
    <property type="match status" value="1"/>
</dbReference>
<dbReference type="SUPFAM" id="SSF54695">
    <property type="entry name" value="POZ domain"/>
    <property type="match status" value="1"/>
</dbReference>
<dbReference type="Pfam" id="PF11901">
    <property type="entry name" value="DM9"/>
    <property type="match status" value="1"/>
</dbReference>
<feature type="region of interest" description="Disordered" evidence="1">
    <location>
        <begin position="311"/>
        <end position="340"/>
    </location>
</feature>
<dbReference type="InterPro" id="IPR011333">
    <property type="entry name" value="SKP1/BTB/POZ_sf"/>
</dbReference>
<evidence type="ECO:0000256" key="1">
    <source>
        <dbReference type="SAM" id="MobiDB-lite"/>
    </source>
</evidence>
<dbReference type="PANTHER" id="PTHR31649">
    <property type="entry name" value="AGAP009604-PA"/>
    <property type="match status" value="1"/>
</dbReference>
<dbReference type="EMBL" id="UFQT01000325">
    <property type="protein sequence ID" value="SSX23258.1"/>
    <property type="molecule type" value="Genomic_DNA"/>
</dbReference>